<evidence type="ECO:0000256" key="1">
    <source>
        <dbReference type="SAM" id="MobiDB-lite"/>
    </source>
</evidence>
<organism evidence="2 3">
    <name type="scientific">Portunus trituberculatus</name>
    <name type="common">Swimming crab</name>
    <name type="synonym">Neptunus trituberculatus</name>
    <dbReference type="NCBI Taxonomy" id="210409"/>
    <lineage>
        <taxon>Eukaryota</taxon>
        <taxon>Metazoa</taxon>
        <taxon>Ecdysozoa</taxon>
        <taxon>Arthropoda</taxon>
        <taxon>Crustacea</taxon>
        <taxon>Multicrustacea</taxon>
        <taxon>Malacostraca</taxon>
        <taxon>Eumalacostraca</taxon>
        <taxon>Eucarida</taxon>
        <taxon>Decapoda</taxon>
        <taxon>Pleocyemata</taxon>
        <taxon>Brachyura</taxon>
        <taxon>Eubrachyura</taxon>
        <taxon>Portunoidea</taxon>
        <taxon>Portunidae</taxon>
        <taxon>Portuninae</taxon>
        <taxon>Portunus</taxon>
    </lineage>
</organism>
<evidence type="ECO:0000313" key="3">
    <source>
        <dbReference type="Proteomes" id="UP000324222"/>
    </source>
</evidence>
<dbReference type="EMBL" id="VSRR010054985">
    <property type="protein sequence ID" value="MPC80779.1"/>
    <property type="molecule type" value="Genomic_DNA"/>
</dbReference>
<reference evidence="2 3" key="1">
    <citation type="submission" date="2019-05" db="EMBL/GenBank/DDBJ databases">
        <title>Another draft genome of Portunus trituberculatus and its Hox gene families provides insights of decapod evolution.</title>
        <authorList>
            <person name="Jeong J.-H."/>
            <person name="Song I."/>
            <person name="Kim S."/>
            <person name="Choi T."/>
            <person name="Kim D."/>
            <person name="Ryu S."/>
            <person name="Kim W."/>
        </authorList>
    </citation>
    <scope>NUCLEOTIDE SEQUENCE [LARGE SCALE GENOMIC DNA]</scope>
    <source>
        <tissue evidence="2">Muscle</tissue>
    </source>
</reference>
<protein>
    <submittedName>
        <fullName evidence="2">Uncharacterized protein</fullName>
    </submittedName>
</protein>
<accession>A0A5B7IFZ1</accession>
<gene>
    <name evidence="2" type="ORF">E2C01_075371</name>
</gene>
<name>A0A5B7IFZ1_PORTR</name>
<keyword evidence="3" id="KW-1185">Reference proteome</keyword>
<dbReference type="AlphaFoldDB" id="A0A5B7IFZ1"/>
<comment type="caution">
    <text evidence="2">The sequence shown here is derived from an EMBL/GenBank/DDBJ whole genome shotgun (WGS) entry which is preliminary data.</text>
</comment>
<feature type="region of interest" description="Disordered" evidence="1">
    <location>
        <begin position="1"/>
        <end position="20"/>
    </location>
</feature>
<dbReference type="Proteomes" id="UP000324222">
    <property type="component" value="Unassembled WGS sequence"/>
</dbReference>
<evidence type="ECO:0000313" key="2">
    <source>
        <dbReference type="EMBL" id="MPC80779.1"/>
    </source>
</evidence>
<sequence length="73" mass="8166">MDPSGTSEKQHKQHRQAALQAPGWPLRTIANDVVIFIPSNPIPDYHPRHCWVNPLRLPDPPPQPAPVIVPHTS</sequence>
<proteinExistence type="predicted"/>